<feature type="compositionally biased region" description="Acidic residues" evidence="1">
    <location>
        <begin position="35"/>
        <end position="55"/>
    </location>
</feature>
<dbReference type="OrthoDB" id="5541877at2759"/>
<gene>
    <name evidence="3" type="ORF">CMQ_6249</name>
</gene>
<dbReference type="HOGENOM" id="CLU_012743_0_0_1"/>
<evidence type="ECO:0000256" key="2">
    <source>
        <dbReference type="SAM" id="Phobius"/>
    </source>
</evidence>
<feature type="transmembrane region" description="Helical" evidence="2">
    <location>
        <begin position="128"/>
        <end position="147"/>
    </location>
</feature>
<dbReference type="RefSeq" id="XP_014170789.1">
    <property type="nucleotide sequence ID" value="XM_014315314.1"/>
</dbReference>
<keyword evidence="4" id="KW-1185">Reference proteome</keyword>
<feature type="transmembrane region" description="Helical" evidence="2">
    <location>
        <begin position="463"/>
        <end position="483"/>
    </location>
</feature>
<sequence length="608" mass="67028">MPEFFSFTLGAETNPRVLRGPDEESPLLVGRQTADEQEGEQEEDEQGEEPDELDELDKQERAAGMAATHTSPMPDGIRAGRHAGHSAGRLQGDRSDRSVNTSEDGHTGPFRRRGGPVHRVMGRWWTRWALLVVLPAVVAVTWCAVPMPQWALADGENGGLGRNGEPKRPPGHGEARVRIGFWHFLLAYYGPYNGVALVWITKVFNLYGLNWWADSLGFVASAVLLAAASLAAPALFFVAAPQTARRLLSHNTVWVTWTFAVMAVPAAAALALLLLHERHLGLRHALSATQRIFTTARWAGEPDGHFVRFLWLVSALFISLLVFELGEASASLFLSALPAMRHETVYAVVYVWGWTVTVFLLDLLTAWILGGHQGERVGSYPLGWVFKLYFMLTYQTYVRALYARLRSPSQVIMLQVLSSSTLIVLTPVLMSPWTHRLLVALGLNGLAYGAYQKVCARNVFVRFVAENATMLAFLGALLVLHFGPNRDVYPYFGFDDEPVNATANALGSLLDRFASQTYGYTPSLPDYPVPPPPAYTFSFTLYAATITWACELVAAVLVSSLILCFYGIAVVAEAKADLAAWPELLPASVAVTVHVLQNMLFSIIRLRF</sequence>
<dbReference type="InParanoid" id="F0XMN4"/>
<accession>F0XMN4</accession>
<name>F0XMN4_GROCL</name>
<feature type="transmembrane region" description="Helical" evidence="2">
    <location>
        <begin position="382"/>
        <end position="402"/>
    </location>
</feature>
<feature type="transmembrane region" description="Helical" evidence="2">
    <location>
        <begin position="216"/>
        <end position="240"/>
    </location>
</feature>
<feature type="transmembrane region" description="Helical" evidence="2">
    <location>
        <begin position="252"/>
        <end position="275"/>
    </location>
</feature>
<evidence type="ECO:0000256" key="1">
    <source>
        <dbReference type="SAM" id="MobiDB-lite"/>
    </source>
</evidence>
<feature type="transmembrane region" description="Helical" evidence="2">
    <location>
        <begin position="539"/>
        <end position="572"/>
    </location>
</feature>
<dbReference type="InterPro" id="IPR039966">
    <property type="entry name" value="C553.12c"/>
</dbReference>
<dbReference type="PANTHER" id="PTHR40467:SF1">
    <property type="match status" value="1"/>
</dbReference>
<dbReference type="AlphaFoldDB" id="F0XMN4"/>
<feature type="transmembrane region" description="Helical" evidence="2">
    <location>
        <begin position="309"/>
        <end position="334"/>
    </location>
</feature>
<evidence type="ECO:0000313" key="4">
    <source>
        <dbReference type="Proteomes" id="UP000007796"/>
    </source>
</evidence>
<dbReference type="GeneID" id="25979661"/>
<keyword evidence="2" id="KW-1133">Transmembrane helix</keyword>
<protein>
    <recommendedName>
        <fullName evidence="5">Transmembrane protein</fullName>
    </recommendedName>
</protein>
<organism evidence="4">
    <name type="scientific">Grosmannia clavigera (strain kw1407 / UAMH 11150)</name>
    <name type="common">Blue stain fungus</name>
    <name type="synonym">Graphiocladiella clavigera</name>
    <dbReference type="NCBI Taxonomy" id="655863"/>
    <lineage>
        <taxon>Eukaryota</taxon>
        <taxon>Fungi</taxon>
        <taxon>Dikarya</taxon>
        <taxon>Ascomycota</taxon>
        <taxon>Pezizomycotina</taxon>
        <taxon>Sordariomycetes</taxon>
        <taxon>Sordariomycetidae</taxon>
        <taxon>Ophiostomatales</taxon>
        <taxon>Ophiostomataceae</taxon>
        <taxon>Leptographium</taxon>
    </lineage>
</organism>
<dbReference type="Proteomes" id="UP000007796">
    <property type="component" value="Unassembled WGS sequence"/>
</dbReference>
<evidence type="ECO:0008006" key="5">
    <source>
        <dbReference type="Google" id="ProtNLM"/>
    </source>
</evidence>
<dbReference type="EMBL" id="GL629794">
    <property type="protein sequence ID" value="EFX01307.1"/>
    <property type="molecule type" value="Genomic_DNA"/>
</dbReference>
<feature type="transmembrane region" description="Helical" evidence="2">
    <location>
        <begin position="584"/>
        <end position="604"/>
    </location>
</feature>
<keyword evidence="2" id="KW-0812">Transmembrane</keyword>
<keyword evidence="2" id="KW-0472">Membrane</keyword>
<reference evidence="3 4" key="1">
    <citation type="journal article" date="2011" name="Proc. Natl. Acad. Sci. U.S.A.">
        <title>Genome and transcriptome analyses of the mountain pine beetle-fungal symbiont Grosmannia clavigera, a lodgepole pine pathogen.</title>
        <authorList>
            <person name="DiGuistini S."/>
            <person name="Wang Y."/>
            <person name="Liao N.Y."/>
            <person name="Taylor G."/>
            <person name="Tanguay P."/>
            <person name="Feau N."/>
            <person name="Henrissat B."/>
            <person name="Chan S.K."/>
            <person name="Hesse-Orce U."/>
            <person name="Alamouti S.M."/>
            <person name="Tsui C.K.M."/>
            <person name="Docking R.T."/>
            <person name="Levasseur A."/>
            <person name="Haridas S."/>
            <person name="Robertson G."/>
            <person name="Birol I."/>
            <person name="Holt R.A."/>
            <person name="Marra M.A."/>
            <person name="Hamelin R.C."/>
            <person name="Hirst M."/>
            <person name="Jones S.J.M."/>
            <person name="Bohlmann J."/>
            <person name="Breuil C."/>
        </authorList>
    </citation>
    <scope>NUCLEOTIDE SEQUENCE [LARGE SCALE GENOMIC DNA]</scope>
    <source>
        <strain evidence="4">kw1407 / UAMH 11150</strain>
    </source>
</reference>
<feature type="region of interest" description="Disordered" evidence="1">
    <location>
        <begin position="1"/>
        <end position="113"/>
    </location>
</feature>
<proteinExistence type="predicted"/>
<evidence type="ECO:0000313" key="3">
    <source>
        <dbReference type="EMBL" id="EFX01307.1"/>
    </source>
</evidence>
<feature type="transmembrane region" description="Helical" evidence="2">
    <location>
        <begin position="346"/>
        <end position="370"/>
    </location>
</feature>
<feature type="transmembrane region" description="Helical" evidence="2">
    <location>
        <begin position="411"/>
        <end position="429"/>
    </location>
</feature>
<dbReference type="eggNOG" id="ENOG502QV47">
    <property type="taxonomic scope" value="Eukaryota"/>
</dbReference>
<dbReference type="PANTHER" id="PTHR40467">
    <property type="match status" value="1"/>
</dbReference>